<evidence type="ECO:0000313" key="2">
    <source>
        <dbReference type="Proteomes" id="UP001055879"/>
    </source>
</evidence>
<name>A0ACB9EFI0_ARCLA</name>
<proteinExistence type="predicted"/>
<gene>
    <name evidence="1" type="ORF">L6452_05002</name>
</gene>
<reference evidence="2" key="1">
    <citation type="journal article" date="2022" name="Mol. Ecol. Resour.">
        <title>The genomes of chicory, endive, great burdock and yacon provide insights into Asteraceae palaeo-polyploidization history and plant inulin production.</title>
        <authorList>
            <person name="Fan W."/>
            <person name="Wang S."/>
            <person name="Wang H."/>
            <person name="Wang A."/>
            <person name="Jiang F."/>
            <person name="Liu H."/>
            <person name="Zhao H."/>
            <person name="Xu D."/>
            <person name="Zhang Y."/>
        </authorList>
    </citation>
    <scope>NUCLEOTIDE SEQUENCE [LARGE SCALE GENOMIC DNA]</scope>
    <source>
        <strain evidence="2">cv. Niubang</strain>
    </source>
</reference>
<evidence type="ECO:0000313" key="1">
    <source>
        <dbReference type="EMBL" id="KAI3757465.1"/>
    </source>
</evidence>
<protein>
    <submittedName>
        <fullName evidence="1">Uncharacterized protein</fullName>
    </submittedName>
</protein>
<accession>A0ACB9EFI0</accession>
<dbReference type="EMBL" id="CM042048">
    <property type="protein sequence ID" value="KAI3757465.1"/>
    <property type="molecule type" value="Genomic_DNA"/>
</dbReference>
<comment type="caution">
    <text evidence="1">The sequence shown here is derived from an EMBL/GenBank/DDBJ whole genome shotgun (WGS) entry which is preliminary data.</text>
</comment>
<reference evidence="1 2" key="2">
    <citation type="journal article" date="2022" name="Mol. Ecol. Resour.">
        <title>The genomes of chicory, endive, great burdock and yacon provide insights into Asteraceae paleo-polyploidization history and plant inulin production.</title>
        <authorList>
            <person name="Fan W."/>
            <person name="Wang S."/>
            <person name="Wang H."/>
            <person name="Wang A."/>
            <person name="Jiang F."/>
            <person name="Liu H."/>
            <person name="Zhao H."/>
            <person name="Xu D."/>
            <person name="Zhang Y."/>
        </authorList>
    </citation>
    <scope>NUCLEOTIDE SEQUENCE [LARGE SCALE GENOMIC DNA]</scope>
    <source>
        <strain evidence="2">cv. Niubang</strain>
    </source>
</reference>
<keyword evidence="2" id="KW-1185">Reference proteome</keyword>
<organism evidence="1 2">
    <name type="scientific">Arctium lappa</name>
    <name type="common">Greater burdock</name>
    <name type="synonym">Lappa major</name>
    <dbReference type="NCBI Taxonomy" id="4217"/>
    <lineage>
        <taxon>Eukaryota</taxon>
        <taxon>Viridiplantae</taxon>
        <taxon>Streptophyta</taxon>
        <taxon>Embryophyta</taxon>
        <taxon>Tracheophyta</taxon>
        <taxon>Spermatophyta</taxon>
        <taxon>Magnoliopsida</taxon>
        <taxon>eudicotyledons</taxon>
        <taxon>Gunneridae</taxon>
        <taxon>Pentapetalae</taxon>
        <taxon>asterids</taxon>
        <taxon>campanulids</taxon>
        <taxon>Asterales</taxon>
        <taxon>Asteraceae</taxon>
        <taxon>Carduoideae</taxon>
        <taxon>Cardueae</taxon>
        <taxon>Arctiinae</taxon>
        <taxon>Arctium</taxon>
    </lineage>
</organism>
<dbReference type="Proteomes" id="UP001055879">
    <property type="component" value="Linkage Group LG02"/>
</dbReference>
<sequence length="129" mass="14722">MKPSSWPLKTFRRLQTTFFTKIFLTWPNVARFHDVDEEDFEFSLVNADEHVSDEDTASEGPVVFPLFNIDLLITNEADREATAKVDDEENACSTSLGKLFINEQEESALSSSSEADEYESEGCNIRNFR</sequence>